<evidence type="ECO:0000256" key="1">
    <source>
        <dbReference type="ARBA" id="ARBA00004123"/>
    </source>
</evidence>
<sequence length="694" mass="75018">MDLSSANIPPGLTIIPTISSNNGNGSSNITTNNGTKNDNGIQTTTTTATTTSESRYPNRRVLRPRTEPRSYAEIESPDINLNGDKTEKSTNGDLDSDDEDAIMPEIEIKELSAAEIWERERKLRKIREELRNEETKLVLLKKIKHSQQVMKENKTPSNMAHVAQNLSQNYNNPLAMLPQSLSKGSLTVIPTNLADYKGGASISRQSSLNENQAQCFPLPRQSLPGGATLTTGTSSRAPFIQGKTVMEGRSSSNLSITPSVTITPTSGPVMNLKTKNQSSVNLNNSVSITPTASISISQNTSMNQSSRVEDTQTQAQKQAAAKLALRKQLEKTLLQIPPPKPPPPEMHFIPNPSNGEFVYLLGLEHVVDYLTKDKKTTQQPQQPFRCAQCKIDFTPVWKMEKDKRSGSEATPRIICESCVTTNVKKALKAEHTNRLKTAFVKALQQEQEIEQRMASQTSSTSSGAADFSIHSPAQQSSSSSNVSIQQQQQHQAPVPIALSPAPVSKTPRLENTTPRPAPTPPNQSTPPPQSSSRGSSSRHQSVSAAAAAAAAADPMASMTFAAQLNALASLGNFGNLGSLGSFGNSSQTAAAMQALQQQFFRGLQGMSSSNQQANLAAQMQLGPLLYSYQLAMAQAAAAQQASSSKGKGKSGKSTSSNNALDMQRAIEMQRQYFEMLSQAQQMPNQRGHSNWKNN</sequence>
<proteinExistence type="predicted"/>
<dbReference type="InterPro" id="IPR032346">
    <property type="entry name" value="P66_CC"/>
</dbReference>
<dbReference type="STRING" id="568069.A0A1J1ICR5"/>
<keyword evidence="10" id="KW-1185">Reference proteome</keyword>
<dbReference type="OrthoDB" id="8186989at2759"/>
<dbReference type="Proteomes" id="UP000183832">
    <property type="component" value="Unassembled WGS sequence"/>
</dbReference>
<feature type="region of interest" description="Disordered" evidence="7">
    <location>
        <begin position="673"/>
        <end position="694"/>
    </location>
</feature>
<dbReference type="InterPro" id="IPR040386">
    <property type="entry name" value="P66"/>
</dbReference>
<feature type="region of interest" description="Disordered" evidence="7">
    <location>
        <begin position="641"/>
        <end position="661"/>
    </location>
</feature>
<evidence type="ECO:0000256" key="4">
    <source>
        <dbReference type="ARBA" id="ARBA00023163"/>
    </source>
</evidence>
<evidence type="ECO:0000256" key="2">
    <source>
        <dbReference type="ARBA" id="ARBA00023015"/>
    </source>
</evidence>
<protein>
    <submittedName>
        <fullName evidence="9">CLUMA_CG010934, isoform A</fullName>
    </submittedName>
</protein>
<feature type="compositionally biased region" description="Low complexity" evidence="7">
    <location>
        <begin position="455"/>
        <end position="494"/>
    </location>
</feature>
<keyword evidence="4" id="KW-0804">Transcription</keyword>
<evidence type="ECO:0000256" key="6">
    <source>
        <dbReference type="SAM" id="Coils"/>
    </source>
</evidence>
<dbReference type="Gene3D" id="6.10.250.1650">
    <property type="match status" value="1"/>
</dbReference>
<keyword evidence="3 6" id="KW-0175">Coiled coil</keyword>
<dbReference type="GO" id="GO:0016581">
    <property type="term" value="C:NuRD complex"/>
    <property type="evidence" value="ECO:0007669"/>
    <property type="project" value="TreeGrafter"/>
</dbReference>
<feature type="region of interest" description="Disordered" evidence="7">
    <location>
        <begin position="1"/>
        <end position="98"/>
    </location>
</feature>
<comment type="subcellular location">
    <subcellularLocation>
        <location evidence="1">Nucleus</location>
    </subcellularLocation>
</comment>
<evidence type="ECO:0000259" key="8">
    <source>
        <dbReference type="Pfam" id="PF16563"/>
    </source>
</evidence>
<feature type="region of interest" description="Disordered" evidence="7">
    <location>
        <begin position="450"/>
        <end position="542"/>
    </location>
</feature>
<evidence type="ECO:0000313" key="10">
    <source>
        <dbReference type="Proteomes" id="UP000183832"/>
    </source>
</evidence>
<feature type="compositionally biased region" description="Polar residues" evidence="7">
    <location>
        <begin position="677"/>
        <end position="694"/>
    </location>
</feature>
<dbReference type="Pfam" id="PF16563">
    <property type="entry name" value="P66_CC"/>
    <property type="match status" value="1"/>
</dbReference>
<accession>A0A1J1ICR5</accession>
<keyword evidence="5" id="KW-0539">Nucleus</keyword>
<feature type="compositionally biased region" description="Pro residues" evidence="7">
    <location>
        <begin position="515"/>
        <end position="529"/>
    </location>
</feature>
<name>A0A1J1ICR5_9DIPT</name>
<dbReference type="PANTHER" id="PTHR13455">
    <property type="entry name" value="TRANSCRIPTIONAL REPRESSOR P66-RELATED"/>
    <property type="match status" value="1"/>
</dbReference>
<dbReference type="GO" id="GO:0000122">
    <property type="term" value="P:negative regulation of transcription by RNA polymerase II"/>
    <property type="evidence" value="ECO:0007669"/>
    <property type="project" value="InterPro"/>
</dbReference>
<evidence type="ECO:0000256" key="7">
    <source>
        <dbReference type="SAM" id="MobiDB-lite"/>
    </source>
</evidence>
<gene>
    <name evidence="9" type="ORF">CLUMA_CG010934</name>
</gene>
<feature type="compositionally biased region" description="Low complexity" evidence="7">
    <location>
        <begin position="13"/>
        <end position="35"/>
    </location>
</feature>
<organism evidence="9 10">
    <name type="scientific">Clunio marinus</name>
    <dbReference type="NCBI Taxonomy" id="568069"/>
    <lineage>
        <taxon>Eukaryota</taxon>
        <taxon>Metazoa</taxon>
        <taxon>Ecdysozoa</taxon>
        <taxon>Arthropoda</taxon>
        <taxon>Hexapoda</taxon>
        <taxon>Insecta</taxon>
        <taxon>Pterygota</taxon>
        <taxon>Neoptera</taxon>
        <taxon>Endopterygota</taxon>
        <taxon>Diptera</taxon>
        <taxon>Nematocera</taxon>
        <taxon>Chironomoidea</taxon>
        <taxon>Chironomidae</taxon>
        <taxon>Clunio</taxon>
    </lineage>
</organism>
<feature type="coiled-coil region" evidence="6">
    <location>
        <begin position="116"/>
        <end position="143"/>
    </location>
</feature>
<dbReference type="AlphaFoldDB" id="A0A1J1ICR5"/>
<evidence type="ECO:0000256" key="3">
    <source>
        <dbReference type="ARBA" id="ARBA00023054"/>
    </source>
</evidence>
<dbReference type="PANTHER" id="PTHR13455:SF7">
    <property type="entry name" value="SIMJANG, ISOFORM E"/>
    <property type="match status" value="1"/>
</dbReference>
<feature type="compositionally biased region" description="Low complexity" evidence="7">
    <location>
        <begin position="641"/>
        <end position="656"/>
    </location>
</feature>
<reference evidence="9 10" key="1">
    <citation type="submission" date="2015-04" db="EMBL/GenBank/DDBJ databases">
        <authorList>
            <person name="Syromyatnikov M.Y."/>
            <person name="Popov V.N."/>
        </authorList>
    </citation>
    <scope>NUCLEOTIDE SEQUENCE [LARGE SCALE GENOMIC DNA]</scope>
</reference>
<keyword evidence="2" id="KW-0805">Transcription regulation</keyword>
<feature type="compositionally biased region" description="Low complexity" evidence="7">
    <location>
        <begin position="530"/>
        <end position="542"/>
    </location>
</feature>
<feature type="domain" description="Transcriptional repressor p66 coiled-coil MBD2-interaction" evidence="8">
    <location>
        <begin position="115"/>
        <end position="153"/>
    </location>
</feature>
<dbReference type="EMBL" id="CVRI01000047">
    <property type="protein sequence ID" value="CRK97546.1"/>
    <property type="molecule type" value="Genomic_DNA"/>
</dbReference>
<evidence type="ECO:0000256" key="5">
    <source>
        <dbReference type="ARBA" id="ARBA00023242"/>
    </source>
</evidence>
<evidence type="ECO:0000313" key="9">
    <source>
        <dbReference type="EMBL" id="CRK97546.1"/>
    </source>
</evidence>